<evidence type="ECO:0000313" key="3">
    <source>
        <dbReference type="WBParaSite" id="Minc3s00015g00974"/>
    </source>
</evidence>
<keyword evidence="1" id="KW-1133">Transmembrane helix</keyword>
<proteinExistence type="predicted"/>
<reference evidence="3" key="1">
    <citation type="submission" date="2022-11" db="UniProtKB">
        <authorList>
            <consortium name="WormBaseParasite"/>
        </authorList>
    </citation>
    <scope>IDENTIFICATION</scope>
</reference>
<feature type="transmembrane region" description="Helical" evidence="1">
    <location>
        <begin position="6"/>
        <end position="25"/>
    </location>
</feature>
<keyword evidence="1" id="KW-0812">Transmembrane</keyword>
<accession>A0A914KJU4</accession>
<evidence type="ECO:0000313" key="2">
    <source>
        <dbReference type="Proteomes" id="UP000887563"/>
    </source>
</evidence>
<organism evidence="2 3">
    <name type="scientific">Meloidogyne incognita</name>
    <name type="common">Southern root-knot nematode worm</name>
    <name type="synonym">Oxyuris incognita</name>
    <dbReference type="NCBI Taxonomy" id="6306"/>
    <lineage>
        <taxon>Eukaryota</taxon>
        <taxon>Metazoa</taxon>
        <taxon>Ecdysozoa</taxon>
        <taxon>Nematoda</taxon>
        <taxon>Chromadorea</taxon>
        <taxon>Rhabditida</taxon>
        <taxon>Tylenchina</taxon>
        <taxon>Tylenchomorpha</taxon>
        <taxon>Tylenchoidea</taxon>
        <taxon>Meloidogynidae</taxon>
        <taxon>Meloidogyninae</taxon>
        <taxon>Meloidogyne</taxon>
        <taxon>Meloidogyne incognita group</taxon>
    </lineage>
</organism>
<dbReference type="AlphaFoldDB" id="A0A914KJU4"/>
<keyword evidence="2" id="KW-1185">Reference proteome</keyword>
<dbReference type="WBParaSite" id="Minc3s00015g00974">
    <property type="protein sequence ID" value="Minc3s00015g00974"/>
    <property type="gene ID" value="Minc3s00015g00974"/>
</dbReference>
<evidence type="ECO:0000256" key="1">
    <source>
        <dbReference type="SAM" id="Phobius"/>
    </source>
</evidence>
<keyword evidence="1" id="KW-0472">Membrane</keyword>
<protein>
    <submittedName>
        <fullName evidence="3">Candidate secreted effector</fullName>
    </submittedName>
</protein>
<sequence length="60" mass="7145">MIRISIVIIISIIIIISYIICQKIFCGIEKRNFYKTYNQKDLAFQRKFEINTHAVSQLNH</sequence>
<dbReference type="Proteomes" id="UP000887563">
    <property type="component" value="Unplaced"/>
</dbReference>
<name>A0A914KJU4_MELIC</name>